<evidence type="ECO:0000256" key="2">
    <source>
        <dbReference type="ARBA" id="ARBA00005182"/>
    </source>
</evidence>
<dbReference type="InterPro" id="IPR004299">
    <property type="entry name" value="MBOAT_fam"/>
</dbReference>
<keyword evidence="9 11" id="KW-0472">Membrane</keyword>
<evidence type="ECO:0000256" key="6">
    <source>
        <dbReference type="ARBA" id="ARBA00022692"/>
    </source>
</evidence>
<keyword evidence="7 11" id="KW-0016">Alginate biosynthesis</keyword>
<feature type="transmembrane region" description="Helical" evidence="12">
    <location>
        <begin position="357"/>
        <end position="375"/>
    </location>
</feature>
<feature type="transmembrane region" description="Helical" evidence="12">
    <location>
        <begin position="153"/>
        <end position="172"/>
    </location>
</feature>
<evidence type="ECO:0000256" key="5">
    <source>
        <dbReference type="ARBA" id="ARBA00022679"/>
    </source>
</evidence>
<keyword evidence="11" id="KW-0997">Cell inner membrane</keyword>
<comment type="subcellular location">
    <subcellularLocation>
        <location evidence="1">Cell inner membrane</location>
        <topology evidence="1">Multi-pass membrane protein</topology>
    </subcellularLocation>
</comment>
<dbReference type="PANTHER" id="PTHR13285">
    <property type="entry name" value="ACYLTRANSFERASE"/>
    <property type="match status" value="1"/>
</dbReference>
<accession>A0A1N6UNU5</accession>
<feature type="transmembrane region" description="Helical" evidence="12">
    <location>
        <begin position="122"/>
        <end position="141"/>
    </location>
</feature>
<keyword evidence="5 11" id="KW-0808">Transferase</keyword>
<dbReference type="AlphaFoldDB" id="A0A1N6UNU5"/>
<evidence type="ECO:0000256" key="9">
    <source>
        <dbReference type="ARBA" id="ARBA00023136"/>
    </source>
</evidence>
<dbReference type="InterPro" id="IPR051085">
    <property type="entry name" value="MB_O-acyltransferase"/>
</dbReference>
<dbReference type="GO" id="GO:0005886">
    <property type="term" value="C:plasma membrane"/>
    <property type="evidence" value="ECO:0007669"/>
    <property type="project" value="UniProtKB-SubCell"/>
</dbReference>
<evidence type="ECO:0000256" key="10">
    <source>
        <dbReference type="ARBA" id="ARBA00023315"/>
    </source>
</evidence>
<comment type="similarity">
    <text evidence="3 11">Belongs to the membrane-bound acyltransferase family.</text>
</comment>
<dbReference type="UniPathway" id="UPA00286"/>
<evidence type="ECO:0000313" key="13">
    <source>
        <dbReference type="EMBL" id="SIQ67227.1"/>
    </source>
</evidence>
<organism evidence="13 14">
    <name type="scientific">Aquipseudomonas alcaligenes</name>
    <name type="common">Pseudomonas alcaligenes</name>
    <dbReference type="NCBI Taxonomy" id="43263"/>
    <lineage>
        <taxon>Bacteria</taxon>
        <taxon>Pseudomonadati</taxon>
        <taxon>Pseudomonadota</taxon>
        <taxon>Gammaproteobacteria</taxon>
        <taxon>Pseudomonadales</taxon>
        <taxon>Pseudomonadaceae</taxon>
        <taxon>Aquipseudomonas</taxon>
    </lineage>
</organism>
<dbReference type="Proteomes" id="UP000185841">
    <property type="component" value="Unassembled WGS sequence"/>
</dbReference>
<dbReference type="EC" id="2.3.1.-" evidence="11"/>
<dbReference type="PIRSF" id="PIRSF016636">
    <property type="entry name" value="AlgI_DltB"/>
    <property type="match status" value="1"/>
</dbReference>
<dbReference type="GO" id="GO:0016746">
    <property type="term" value="F:acyltransferase activity"/>
    <property type="evidence" value="ECO:0007669"/>
    <property type="project" value="UniProtKB-KW"/>
</dbReference>
<sequence length="475" mass="53848">MVFTSNVFLFLFLPVFLLVYFAAKDSWRSTVIVAGSYAFYAWWRPDFLLLFVGITYWNYWFGLRIKAQLDAENQKAAFRLLCLGVVGNLSTLGYFKYANFGFDTLHAVLAPLGVNTFTLEHIILPLGISFYVFHALSYIVDIYRKDATPTNRFIDFAAFVALFPHLVAGPILRYSLLAPQLRQRTHSLELFSLGACRFMLGFVKKVLIADSLAPMGTVILGSSEPQMVDAWFGMFICLVQLYFDFSGYSDMAIGLAMMMGFRFAENFNQPLLCQSLTEFWRRWHLTLADFLRDYVYVPLIRSKRMSADGALFTTMLLSGFWHGASFAYIAFGLYFAVFMVLERRMGWVTKIGGPYKWWRNLLALILIVGVMPFFITGDFAHAMLLIGGMFGLNGIGDLSAYTIETSQMTLAFTLVAVVWLVLAGRINLRFYAGQQSGYLMQHVGGLSMLLLWAAFGLSLSRLAASSFSPFLYFQF</sequence>
<evidence type="ECO:0000313" key="14">
    <source>
        <dbReference type="Proteomes" id="UP000185841"/>
    </source>
</evidence>
<dbReference type="Pfam" id="PF03062">
    <property type="entry name" value="MBOAT"/>
    <property type="match status" value="1"/>
</dbReference>
<evidence type="ECO:0000256" key="8">
    <source>
        <dbReference type="ARBA" id="ARBA00022989"/>
    </source>
</evidence>
<evidence type="ECO:0000256" key="7">
    <source>
        <dbReference type="ARBA" id="ARBA00022841"/>
    </source>
</evidence>
<reference evidence="13 14" key="1">
    <citation type="submission" date="2017-01" db="EMBL/GenBank/DDBJ databases">
        <authorList>
            <person name="Mah S.A."/>
            <person name="Swanson W.J."/>
            <person name="Moy G.W."/>
            <person name="Vacquier V.D."/>
        </authorList>
    </citation>
    <scope>NUCLEOTIDE SEQUENCE [LARGE SCALE GENOMIC DNA]</scope>
    <source>
        <strain evidence="13 14">RU36E</strain>
    </source>
</reference>
<evidence type="ECO:0000256" key="12">
    <source>
        <dbReference type="SAM" id="Phobius"/>
    </source>
</evidence>
<feature type="transmembrane region" description="Helical" evidence="12">
    <location>
        <begin position="449"/>
        <end position="473"/>
    </location>
</feature>
<evidence type="ECO:0000256" key="4">
    <source>
        <dbReference type="ARBA" id="ARBA00022475"/>
    </source>
</evidence>
<dbReference type="InterPro" id="IPR028362">
    <property type="entry name" value="AlgI"/>
</dbReference>
<feature type="transmembrane region" description="Helical" evidence="12">
    <location>
        <begin position="47"/>
        <end position="65"/>
    </location>
</feature>
<name>A0A1N6UNU5_AQUAC</name>
<comment type="pathway">
    <text evidence="2 11">Glycan biosynthesis; alginate biosynthesis.</text>
</comment>
<feature type="transmembrane region" description="Helical" evidence="12">
    <location>
        <begin position="409"/>
        <end position="428"/>
    </location>
</feature>
<evidence type="ECO:0000256" key="1">
    <source>
        <dbReference type="ARBA" id="ARBA00004429"/>
    </source>
</evidence>
<feature type="transmembrane region" description="Helical" evidence="12">
    <location>
        <begin position="77"/>
        <end position="95"/>
    </location>
</feature>
<evidence type="ECO:0000256" key="3">
    <source>
        <dbReference type="ARBA" id="ARBA00010323"/>
    </source>
</evidence>
<proteinExistence type="inferred from homology"/>
<keyword evidence="8 12" id="KW-1133">Transmembrane helix</keyword>
<keyword evidence="10 11" id="KW-0012">Acyltransferase</keyword>
<dbReference type="RefSeq" id="WP_076427532.1">
    <property type="nucleotide sequence ID" value="NZ_FTMP01000006.1"/>
</dbReference>
<dbReference type="GO" id="GO:0042121">
    <property type="term" value="P:alginic acid biosynthetic process"/>
    <property type="evidence" value="ECO:0007669"/>
    <property type="project" value="UniProtKB-UniRule"/>
</dbReference>
<protein>
    <recommendedName>
        <fullName evidence="11">Probable alginate O-acetylase</fullName>
        <ecNumber evidence="11">2.3.1.-</ecNumber>
    </recommendedName>
</protein>
<evidence type="ECO:0000256" key="11">
    <source>
        <dbReference type="PIRNR" id="PIRNR016636"/>
    </source>
</evidence>
<keyword evidence="6 11" id="KW-0812">Transmembrane</keyword>
<feature type="transmembrane region" description="Helical" evidence="12">
    <location>
        <begin position="310"/>
        <end position="337"/>
    </location>
</feature>
<dbReference type="PIRSF" id="PIRSF500217">
    <property type="entry name" value="AlgI"/>
    <property type="match status" value="1"/>
</dbReference>
<gene>
    <name evidence="13" type="ORF">SAMN05878282_106228</name>
</gene>
<dbReference type="EMBL" id="FTMP01000006">
    <property type="protein sequence ID" value="SIQ67227.1"/>
    <property type="molecule type" value="Genomic_DNA"/>
</dbReference>
<keyword evidence="4 11" id="KW-1003">Cell membrane</keyword>
<dbReference type="PANTHER" id="PTHR13285:SF23">
    <property type="entry name" value="TEICHOIC ACID D-ALANYLTRANSFERASE"/>
    <property type="match status" value="1"/>
</dbReference>
<dbReference type="InterPro" id="IPR024194">
    <property type="entry name" value="Ac/AlaTfrase_AlgI/DltB"/>
</dbReference>